<reference evidence="1" key="1">
    <citation type="submission" date="2008-12" db="EMBL/GenBank/DDBJ databases">
        <title>Complete sequence of Chloroflexus aggregans DSM 9485.</title>
        <authorList>
            <consortium name="US DOE Joint Genome Institute"/>
            <person name="Lucas S."/>
            <person name="Copeland A."/>
            <person name="Lapidus A."/>
            <person name="Glavina del Rio T."/>
            <person name="Dalin E."/>
            <person name="Tice H."/>
            <person name="Pitluck S."/>
            <person name="Foster B."/>
            <person name="Larimer F."/>
            <person name="Land M."/>
            <person name="Hauser L."/>
            <person name="Kyrpides N."/>
            <person name="Mikhailova N."/>
            <person name="Bryant D."/>
            <person name="Richardson P."/>
        </authorList>
    </citation>
    <scope>NUCLEOTIDE SEQUENCE</scope>
    <source>
        <strain evidence="1">DSM 9485</strain>
    </source>
</reference>
<dbReference type="GO" id="GO:0003677">
    <property type="term" value="F:DNA binding"/>
    <property type="evidence" value="ECO:0007669"/>
    <property type="project" value="InterPro"/>
</dbReference>
<dbReference type="eggNOG" id="COG1697">
    <property type="taxonomic scope" value="Bacteria"/>
</dbReference>
<dbReference type="EMBL" id="CP001337">
    <property type="protein sequence ID" value="ACL26272.1"/>
    <property type="molecule type" value="Genomic_DNA"/>
</dbReference>
<accession>B8G8Z7</accession>
<dbReference type="STRING" id="326427.Cagg_3430"/>
<dbReference type="Proteomes" id="UP000002508">
    <property type="component" value="Chromosome"/>
</dbReference>
<dbReference type="InterPro" id="IPR036078">
    <property type="entry name" value="Spo11/TopoVI_A_sf"/>
</dbReference>
<protein>
    <submittedName>
        <fullName evidence="1">Uncharacterized protein</fullName>
    </submittedName>
</protein>
<organism evidence="1 2">
    <name type="scientific">Chloroflexus aggregans (strain MD-66 / DSM 9485)</name>
    <dbReference type="NCBI Taxonomy" id="326427"/>
    <lineage>
        <taxon>Bacteria</taxon>
        <taxon>Bacillati</taxon>
        <taxon>Chloroflexota</taxon>
        <taxon>Chloroflexia</taxon>
        <taxon>Chloroflexales</taxon>
        <taxon>Chloroflexineae</taxon>
        <taxon>Chloroflexaceae</taxon>
        <taxon>Chloroflexus</taxon>
    </lineage>
</organism>
<dbReference type="RefSeq" id="WP_015942119.1">
    <property type="nucleotide sequence ID" value="NC_011831.1"/>
</dbReference>
<proteinExistence type="predicted"/>
<name>B8G8Z7_CHLAD</name>
<keyword evidence="2" id="KW-1185">Reference proteome</keyword>
<gene>
    <name evidence="1" type="ordered locus">Cagg_3430</name>
</gene>
<dbReference type="KEGG" id="cag:Cagg_3430"/>
<dbReference type="OrthoDB" id="3698630at2"/>
<dbReference type="GO" id="GO:0005694">
    <property type="term" value="C:chromosome"/>
    <property type="evidence" value="ECO:0007669"/>
    <property type="project" value="InterPro"/>
</dbReference>
<sequence>MHAITTLALQRSIAQLEQAGAHYTEAQLFYAVCYTVLAPLRAALGKLRVALTLPPPLSPTAVAGGLRHWIDRHGVPVGLLPANPSLVSAAAPHTTTELDHYGLPQVLVCQDAAIAAMLRANAFDLELACPVFTVHDWPLLEAIIAALHRANRPRILVLHNASADGLALAGQLTATAPSAIPVQPIGLRPRHAKALRLCAHRRLPPSTLSALAMVDDEARWLRRGWQADVAAVYPIQLLRSLRAIVYATPQPISWRERWRYFVHSGFMSWPAWKEAV</sequence>
<dbReference type="SUPFAM" id="SSF56726">
    <property type="entry name" value="DNA topoisomerase IV, alpha subunit"/>
    <property type="match status" value="1"/>
</dbReference>
<evidence type="ECO:0000313" key="2">
    <source>
        <dbReference type="Proteomes" id="UP000002508"/>
    </source>
</evidence>
<evidence type="ECO:0000313" key="1">
    <source>
        <dbReference type="EMBL" id="ACL26272.1"/>
    </source>
</evidence>
<dbReference type="AlphaFoldDB" id="B8G8Z7"/>
<dbReference type="HOGENOM" id="CLU_865679_0_0_0"/>